<comment type="similarity">
    <text evidence="1">Belongs to the ARG7 family.</text>
</comment>
<dbReference type="Pfam" id="PF02519">
    <property type="entry name" value="Auxin_inducible"/>
    <property type="match status" value="1"/>
</dbReference>
<evidence type="ECO:0000256" key="1">
    <source>
        <dbReference type="ARBA" id="ARBA00006974"/>
    </source>
</evidence>
<gene>
    <name evidence="2" type="ORF">AMTR_s00148p00095340</name>
</gene>
<protein>
    <submittedName>
        <fullName evidence="2">Uncharacterized protein</fullName>
    </submittedName>
</protein>
<dbReference type="EMBL" id="KI393463">
    <property type="protein sequence ID" value="ERN08408.1"/>
    <property type="molecule type" value="Genomic_DNA"/>
</dbReference>
<name>W1PK62_AMBTC</name>
<dbReference type="HOGENOM" id="CLU_098106_2_2_1"/>
<reference evidence="3" key="1">
    <citation type="journal article" date="2013" name="Science">
        <title>The Amborella genome and the evolution of flowering plants.</title>
        <authorList>
            <consortium name="Amborella Genome Project"/>
        </authorList>
    </citation>
    <scope>NUCLEOTIDE SEQUENCE [LARGE SCALE GENOMIC DNA]</scope>
</reference>
<accession>W1PK62</accession>
<dbReference type="eggNOG" id="ENOG502S10P">
    <property type="taxonomic scope" value="Eukaryota"/>
</dbReference>
<dbReference type="AlphaFoldDB" id="W1PK62"/>
<sequence>MERGIKMINLRFLKQCTTKWRKLGQEISPLKPRGPFSWSRCPRFGSEESIPKDVPKGHLVIYVGEKCRRFVVRVTLLMHPLFKSLLDQAQEEYDFTSYSKLWIPCDEILFESIICRIQAQQARSICLCF</sequence>
<dbReference type="PANTHER" id="PTHR31374">
    <property type="entry name" value="AUXIN-INDUCED PROTEIN-LIKE-RELATED"/>
    <property type="match status" value="1"/>
</dbReference>
<proteinExistence type="inferred from homology"/>
<dbReference type="Gramene" id="ERN08408">
    <property type="protein sequence ID" value="ERN08408"/>
    <property type="gene ID" value="AMTR_s00148p00095340"/>
</dbReference>
<dbReference type="PANTHER" id="PTHR31374:SF9">
    <property type="entry name" value="AUXIN-RESPONSIVE FAMILY PROTEIN"/>
    <property type="match status" value="1"/>
</dbReference>
<keyword evidence="3" id="KW-1185">Reference proteome</keyword>
<dbReference type="InterPro" id="IPR003676">
    <property type="entry name" value="SAUR_fam"/>
</dbReference>
<evidence type="ECO:0000313" key="2">
    <source>
        <dbReference type="EMBL" id="ERN08408.1"/>
    </source>
</evidence>
<organism evidence="2 3">
    <name type="scientific">Amborella trichopoda</name>
    <dbReference type="NCBI Taxonomy" id="13333"/>
    <lineage>
        <taxon>Eukaryota</taxon>
        <taxon>Viridiplantae</taxon>
        <taxon>Streptophyta</taxon>
        <taxon>Embryophyta</taxon>
        <taxon>Tracheophyta</taxon>
        <taxon>Spermatophyta</taxon>
        <taxon>Magnoliopsida</taxon>
        <taxon>Amborellales</taxon>
        <taxon>Amborellaceae</taxon>
        <taxon>Amborella</taxon>
    </lineage>
</organism>
<evidence type="ECO:0000313" key="3">
    <source>
        <dbReference type="Proteomes" id="UP000017836"/>
    </source>
</evidence>
<dbReference type="Proteomes" id="UP000017836">
    <property type="component" value="Unassembled WGS sequence"/>
</dbReference>
<dbReference type="GO" id="GO:0009733">
    <property type="term" value="P:response to auxin"/>
    <property type="evidence" value="ECO:0007669"/>
    <property type="project" value="InterPro"/>
</dbReference>